<dbReference type="AlphaFoldDB" id="A0A7R9PTS4"/>
<keyword evidence="12" id="KW-1278">Translocase</keyword>
<dbReference type="OrthoDB" id="48943at2759"/>
<feature type="domain" description="P5A-ATPase transmembrane helical hairpin" evidence="23">
    <location>
        <begin position="21"/>
        <end position="90"/>
    </location>
</feature>
<dbReference type="Gene3D" id="2.70.150.10">
    <property type="entry name" value="Calcium-transporting ATPase, cytoplasmic transduction domain A"/>
    <property type="match status" value="1"/>
</dbReference>
<evidence type="ECO:0000256" key="3">
    <source>
        <dbReference type="ARBA" id="ARBA00022448"/>
    </source>
</evidence>
<dbReference type="Pfam" id="PF13246">
    <property type="entry name" value="Cation_ATPase"/>
    <property type="match status" value="1"/>
</dbReference>
<dbReference type="PRINTS" id="PR00119">
    <property type="entry name" value="CATATPASE"/>
</dbReference>
<evidence type="ECO:0000313" key="24">
    <source>
        <dbReference type="EMBL" id="CAD7619611.1"/>
    </source>
</evidence>
<dbReference type="NCBIfam" id="TIGR01657">
    <property type="entry name" value="P-ATPase-V"/>
    <property type="match status" value="1"/>
</dbReference>
<dbReference type="InterPro" id="IPR023299">
    <property type="entry name" value="ATPase_P-typ_cyto_dom_N"/>
</dbReference>
<dbReference type="EMBL" id="CAJPIZ010000018">
    <property type="protein sequence ID" value="CAG2100041.1"/>
    <property type="molecule type" value="Genomic_DNA"/>
</dbReference>
<comment type="subcellular location">
    <subcellularLocation>
        <location evidence="1">Endoplasmic reticulum membrane</location>
        <topology evidence="1">Multi-pass membrane protein</topology>
    </subcellularLocation>
</comment>
<feature type="domain" description="P-type ATPase A" evidence="22">
    <location>
        <begin position="256"/>
        <end position="358"/>
    </location>
</feature>
<dbReference type="Pfam" id="PF00122">
    <property type="entry name" value="E1-E2_ATPase"/>
    <property type="match status" value="1"/>
</dbReference>
<dbReference type="EMBL" id="OC854593">
    <property type="protein sequence ID" value="CAD7619611.1"/>
    <property type="molecule type" value="Genomic_DNA"/>
</dbReference>
<dbReference type="SUPFAM" id="SSF81665">
    <property type="entry name" value="Calcium ATPase, transmembrane domain M"/>
    <property type="match status" value="1"/>
</dbReference>
<evidence type="ECO:0000256" key="9">
    <source>
        <dbReference type="ARBA" id="ARBA00022840"/>
    </source>
</evidence>
<dbReference type="SUPFAM" id="SSF81660">
    <property type="entry name" value="Metal cation-transporting ATPase, ATP-binding domain N"/>
    <property type="match status" value="1"/>
</dbReference>
<accession>A0A7R9PTS4</accession>
<dbReference type="GO" id="GO:0019829">
    <property type="term" value="F:ATPase-coupled monoatomic cation transmembrane transporter activity"/>
    <property type="evidence" value="ECO:0007669"/>
    <property type="project" value="TreeGrafter"/>
</dbReference>
<evidence type="ECO:0000256" key="2">
    <source>
        <dbReference type="ARBA" id="ARBA00006000"/>
    </source>
</evidence>
<keyword evidence="9" id="KW-0067">ATP-binding</keyword>
<dbReference type="Pfam" id="PF23143">
    <property type="entry name" value="2TM_P5A-ATPase"/>
    <property type="match status" value="1"/>
</dbReference>
<evidence type="ECO:0000256" key="16">
    <source>
        <dbReference type="ARBA" id="ARBA00048588"/>
    </source>
</evidence>
<dbReference type="InterPro" id="IPR057255">
    <property type="entry name" value="2TM_P5A-ATPase"/>
</dbReference>
<dbReference type="InterPro" id="IPR008250">
    <property type="entry name" value="ATPase_P-typ_transduc_dom_A_sf"/>
</dbReference>
<dbReference type="PANTHER" id="PTHR45630:SF7">
    <property type="entry name" value="ENDOPLASMIC RETICULUM TRANSMEMBRANE HELIX TRANSLOCASE"/>
    <property type="match status" value="1"/>
</dbReference>
<sequence>MESIRESSDQLVKSVECYNSRPLVLHGYFGPFVSIYIILIYNWLTYYSQTESQEIWFIAVAVVVVLQILSYLFSHWSVHCKSFLAFTKASSPLSAAFVKVVPMPNNGSPELIRLYRTKRDDTEEEDMIWFSFQKTKYIYDCETNKFTVLSFPINLAINDYQQWKGYQDEVEIVAIERRFGRNSLEMEVPEFMELFRERATAPFFVFQLFCVGLWCLDEFWYYSVFTLVMLVAFECVLVQQQLRNLSEIRKMGNKPYTIQVYRNRKWRPIQTNELVPGDIVSIVRSQEENLVPCDLLLLRGSCIVDESMLTGESVPQMKEPIEAIVDNTRNFDIDSDGRLHMLYGGTKVLQHTAPAKTTTGLRAGDNGCVGYVLRTSFNTSQGKLLRTILYGVKRVTANNLETFGFILFLLIFAIAAAGYVWVKGSEDPKRNRYKLFLECTLILTSVVPPELPIELSLAVNTSLLSLSKLYIYCTEPFRIPFGGKVEICCFDKTGTLTSNNLLVEGIAGLKDDNKICPITEAPLETIQVLATCHALVQLEDGLVGDPLEKATLNAIEWTLTKGDAVIPKKGKSPGLKIFYRFHFSSALKRMSVIAGYSPAGTTDTTYFSVVKGAPEILKPMFSSVPTNYDDVYIEMCRKGARVLALGRRTLGNLSHQQVRDLTRNDIEKNLDFVGFVVISCPLKPDSKAVMKEIINSLHHVVMITGDAPLTACHVAKELHFISKKKETLILSPNKIQNDFQWVSINEKTRLDCIPKDPKQFFNTYELCITGDALNYLIDNDLKFYKKVLPHIRVFARVAPKQKESIITSLRSLGFTTLMTGDGTNDVGALKHAHVGVALLANAPLQASDLPKPKPKPTNDVTVNANNEMSNNIPRNRMRGRTHGSDRGVANAAANAGRPQNKALETQQQLQRMLAEMEEQEKASVVKLGDASIAAPFTSKLSSIQCVCHIIKQGRCTLVTTLQMFKILALNALILAYSQSVLYLDGIKFSDGQATLQGLLLAGCFLFISRSRPLTTLSSRRPLPNIFNIYTILTVLLQFAVHFCSLIYLVREAKRRTPKALEKFPDLEAEFNASILNSTVYIISISLQVSTFAVNYKGHPFMESLVENKPLLWSIIGSFLAVVALVTGVLPDLSNQFGIVEFPADFQKVLMTVLSMDLICALAVDRVLEFLFGRAKLKRL</sequence>
<dbReference type="SFLD" id="SFLDS00003">
    <property type="entry name" value="Haloacid_Dehalogenase"/>
    <property type="match status" value="1"/>
</dbReference>
<dbReference type="InterPro" id="IPR018303">
    <property type="entry name" value="ATPase_P-typ_P_site"/>
</dbReference>
<evidence type="ECO:0000259" key="23">
    <source>
        <dbReference type="Pfam" id="PF23143"/>
    </source>
</evidence>
<name>A0A7R9PTS4_9ACAR</name>
<feature type="transmembrane region" description="Helical" evidence="21">
    <location>
        <begin position="1110"/>
        <end position="1129"/>
    </location>
</feature>
<dbReference type="FunFam" id="2.70.150.10:FF:000015">
    <property type="entry name" value="Cation-transporting ATPase"/>
    <property type="match status" value="1"/>
</dbReference>
<evidence type="ECO:0000256" key="12">
    <source>
        <dbReference type="ARBA" id="ARBA00022967"/>
    </source>
</evidence>
<keyword evidence="6" id="KW-0479">Metal-binding</keyword>
<dbReference type="InterPro" id="IPR006544">
    <property type="entry name" value="P-type_TPase_V"/>
</dbReference>
<dbReference type="InterPro" id="IPR023214">
    <property type="entry name" value="HAD_sf"/>
</dbReference>
<evidence type="ECO:0000256" key="14">
    <source>
        <dbReference type="ARBA" id="ARBA00023136"/>
    </source>
</evidence>
<keyword evidence="15" id="KW-0325">Glycoprotein</keyword>
<feature type="transmembrane region" description="Helical" evidence="21">
    <location>
        <begin position="55"/>
        <end position="73"/>
    </location>
</feature>
<evidence type="ECO:0000256" key="11">
    <source>
        <dbReference type="ARBA" id="ARBA00022927"/>
    </source>
</evidence>
<dbReference type="InterPro" id="IPR036412">
    <property type="entry name" value="HAD-like_sf"/>
</dbReference>
<proteinExistence type="inferred from homology"/>
<evidence type="ECO:0000256" key="6">
    <source>
        <dbReference type="ARBA" id="ARBA00022723"/>
    </source>
</evidence>
<feature type="transmembrane region" description="Helical" evidence="21">
    <location>
        <begin position="1028"/>
        <end position="1049"/>
    </location>
</feature>
<evidence type="ECO:0000256" key="1">
    <source>
        <dbReference type="ARBA" id="ARBA00004477"/>
    </source>
</evidence>
<evidence type="ECO:0000256" key="17">
    <source>
        <dbReference type="ARBA" id="ARBA00059755"/>
    </source>
</evidence>
<feature type="region of interest" description="Disordered" evidence="20">
    <location>
        <begin position="846"/>
        <end position="901"/>
    </location>
</feature>
<evidence type="ECO:0000256" key="21">
    <source>
        <dbReference type="SAM" id="Phobius"/>
    </source>
</evidence>
<dbReference type="SUPFAM" id="SSF56784">
    <property type="entry name" value="HAD-like"/>
    <property type="match status" value="1"/>
</dbReference>
<dbReference type="GO" id="GO:0015031">
    <property type="term" value="P:protein transport"/>
    <property type="evidence" value="ECO:0007669"/>
    <property type="project" value="UniProtKB-KW"/>
</dbReference>
<evidence type="ECO:0000256" key="19">
    <source>
        <dbReference type="ARBA" id="ARBA00083273"/>
    </source>
</evidence>
<dbReference type="InterPro" id="IPR001757">
    <property type="entry name" value="P_typ_ATPase"/>
</dbReference>
<dbReference type="NCBIfam" id="TIGR01494">
    <property type="entry name" value="ATPase_P-type"/>
    <property type="match status" value="2"/>
</dbReference>
<evidence type="ECO:0000313" key="25">
    <source>
        <dbReference type="Proteomes" id="UP000759131"/>
    </source>
</evidence>
<dbReference type="Gene3D" id="3.40.50.1000">
    <property type="entry name" value="HAD superfamily/HAD-like"/>
    <property type="match status" value="1"/>
</dbReference>
<evidence type="ECO:0000256" key="10">
    <source>
        <dbReference type="ARBA" id="ARBA00022842"/>
    </source>
</evidence>
<gene>
    <name evidence="24" type="ORF">OSB1V03_LOCUS111</name>
</gene>
<comment type="function">
    <text evidence="17">Endoplasmic reticulum translocase required to remove mitochondrial transmembrane proteins mistargeted to the endoplasmic reticulum. Acts as a dislocase that mediates the ATP-dependent extraction of mislocalized mitochondrial transmembrane proteins from the endoplasmic reticulum membrane. Specifically binds mitochondrial tail-anchored transmembrane proteins: has an atypically large substrate-binding pocket that recognizes and binds moderately hydrophobic transmembranes with short hydrophilic lumenal domains.</text>
</comment>
<evidence type="ECO:0000256" key="4">
    <source>
        <dbReference type="ARBA" id="ARBA00022553"/>
    </source>
</evidence>
<evidence type="ECO:0000256" key="20">
    <source>
        <dbReference type="SAM" id="MobiDB-lite"/>
    </source>
</evidence>
<dbReference type="GO" id="GO:0046872">
    <property type="term" value="F:metal ion binding"/>
    <property type="evidence" value="ECO:0007669"/>
    <property type="project" value="UniProtKB-KW"/>
</dbReference>
<evidence type="ECO:0000256" key="18">
    <source>
        <dbReference type="ARBA" id="ARBA00067401"/>
    </source>
</evidence>
<keyword evidence="5 21" id="KW-0812">Transmembrane</keyword>
<dbReference type="FunFam" id="3.40.1110.10:FF:000014">
    <property type="entry name" value="Cation-transporting ATPase"/>
    <property type="match status" value="1"/>
</dbReference>
<keyword evidence="10" id="KW-0460">Magnesium</keyword>
<evidence type="ECO:0000256" key="7">
    <source>
        <dbReference type="ARBA" id="ARBA00022741"/>
    </source>
</evidence>
<feature type="transmembrane region" description="Helical" evidence="21">
    <location>
        <begin position="1149"/>
        <end position="1171"/>
    </location>
</feature>
<dbReference type="Proteomes" id="UP000759131">
    <property type="component" value="Unassembled WGS sequence"/>
</dbReference>
<dbReference type="InterPro" id="IPR047820">
    <property type="entry name" value="P5A-type_ATPase"/>
</dbReference>
<feature type="compositionally biased region" description="Polar residues" evidence="20">
    <location>
        <begin position="858"/>
        <end position="873"/>
    </location>
</feature>
<dbReference type="Gene3D" id="3.40.1110.10">
    <property type="entry name" value="Calcium-transporting ATPase, cytoplasmic domain N"/>
    <property type="match status" value="1"/>
</dbReference>
<dbReference type="InterPro" id="IPR044492">
    <property type="entry name" value="P_typ_ATPase_HD_dom"/>
</dbReference>
<dbReference type="GO" id="GO:0016887">
    <property type="term" value="F:ATP hydrolysis activity"/>
    <property type="evidence" value="ECO:0007669"/>
    <property type="project" value="InterPro"/>
</dbReference>
<dbReference type="GO" id="GO:0005789">
    <property type="term" value="C:endoplasmic reticulum membrane"/>
    <property type="evidence" value="ECO:0007669"/>
    <property type="project" value="UniProtKB-SubCell"/>
</dbReference>
<feature type="transmembrane region" description="Helical" evidence="21">
    <location>
        <begin position="23"/>
        <end position="43"/>
    </location>
</feature>
<keyword evidence="14 21" id="KW-0472">Membrane</keyword>
<keyword evidence="13 21" id="KW-1133">Transmembrane helix</keyword>
<keyword evidence="11" id="KW-0653">Protein transport</keyword>
<evidence type="ECO:0000256" key="15">
    <source>
        <dbReference type="ARBA" id="ARBA00023180"/>
    </source>
</evidence>
<keyword evidence="8" id="KW-0256">Endoplasmic reticulum</keyword>
<protein>
    <recommendedName>
        <fullName evidence="18">Endoplasmic reticulum transmembrane helix translocase</fullName>
    </recommendedName>
    <alternativeName>
        <fullName evidence="19">Endoplasmic reticulum P5A-ATPase</fullName>
    </alternativeName>
</protein>
<dbReference type="PANTHER" id="PTHR45630">
    <property type="entry name" value="CATION-TRANSPORTING ATPASE-RELATED"/>
    <property type="match status" value="1"/>
</dbReference>
<dbReference type="InterPro" id="IPR023298">
    <property type="entry name" value="ATPase_P-typ_TM_dom_sf"/>
</dbReference>
<evidence type="ECO:0000256" key="13">
    <source>
        <dbReference type="ARBA" id="ARBA00022989"/>
    </source>
</evidence>
<evidence type="ECO:0000259" key="22">
    <source>
        <dbReference type="Pfam" id="PF00122"/>
    </source>
</evidence>
<dbReference type="CDD" id="cd07543">
    <property type="entry name" value="P-type_ATPase_cation"/>
    <property type="match status" value="1"/>
</dbReference>
<dbReference type="SFLD" id="SFLDF00027">
    <property type="entry name" value="p-type_atpase"/>
    <property type="match status" value="1"/>
</dbReference>
<keyword evidence="3" id="KW-0813">Transport</keyword>
<feature type="transmembrane region" description="Helical" evidence="21">
    <location>
        <begin position="403"/>
        <end position="422"/>
    </location>
</feature>
<evidence type="ECO:0000256" key="8">
    <source>
        <dbReference type="ARBA" id="ARBA00022824"/>
    </source>
</evidence>
<comment type="similarity">
    <text evidence="2">Belongs to the cation transport ATPase (P-type) (TC 3.A.3) family. Type V subfamily.</text>
</comment>
<organism evidence="24">
    <name type="scientific">Medioppia subpectinata</name>
    <dbReference type="NCBI Taxonomy" id="1979941"/>
    <lineage>
        <taxon>Eukaryota</taxon>
        <taxon>Metazoa</taxon>
        <taxon>Ecdysozoa</taxon>
        <taxon>Arthropoda</taxon>
        <taxon>Chelicerata</taxon>
        <taxon>Arachnida</taxon>
        <taxon>Acari</taxon>
        <taxon>Acariformes</taxon>
        <taxon>Sarcoptiformes</taxon>
        <taxon>Oribatida</taxon>
        <taxon>Brachypylina</taxon>
        <taxon>Oppioidea</taxon>
        <taxon>Oppiidae</taxon>
        <taxon>Medioppia</taxon>
    </lineage>
</organism>
<dbReference type="SFLD" id="SFLDG00002">
    <property type="entry name" value="C1.7:_P-type_atpase_like"/>
    <property type="match status" value="1"/>
</dbReference>
<dbReference type="InterPro" id="IPR059000">
    <property type="entry name" value="ATPase_P-type_domA"/>
</dbReference>
<dbReference type="GO" id="GO:0015662">
    <property type="term" value="F:P-type ion transporter activity"/>
    <property type="evidence" value="ECO:0007669"/>
    <property type="project" value="TreeGrafter"/>
</dbReference>
<evidence type="ECO:0000256" key="5">
    <source>
        <dbReference type="ARBA" id="ARBA00022692"/>
    </source>
</evidence>
<keyword evidence="25" id="KW-1185">Reference proteome</keyword>
<dbReference type="PROSITE" id="PS00154">
    <property type="entry name" value="ATPASE_E1_E2"/>
    <property type="match status" value="1"/>
</dbReference>
<dbReference type="SUPFAM" id="SSF81653">
    <property type="entry name" value="Calcium ATPase, transduction domain A"/>
    <property type="match status" value="1"/>
</dbReference>
<reference evidence="24" key="1">
    <citation type="submission" date="2020-11" db="EMBL/GenBank/DDBJ databases">
        <authorList>
            <person name="Tran Van P."/>
        </authorList>
    </citation>
    <scope>NUCLEOTIDE SEQUENCE</scope>
</reference>
<dbReference type="FunFam" id="3.40.50.1000:FF:000056">
    <property type="entry name" value="Cation-transporting ATPase"/>
    <property type="match status" value="1"/>
</dbReference>
<keyword evidence="7" id="KW-0547">Nucleotide-binding</keyword>
<comment type="catalytic activity">
    <reaction evidence="16">
        <text>[protein]-with a C-terminal TM segment(out) + ATP + H2O = [protein]-with a C-terminal TM segment(in) + ADP + phosphate + H(+)</text>
        <dbReference type="Rhea" id="RHEA:66168"/>
        <dbReference type="Rhea" id="RHEA-COMP:16963"/>
        <dbReference type="ChEBI" id="CHEBI:15377"/>
        <dbReference type="ChEBI" id="CHEBI:15378"/>
        <dbReference type="ChEBI" id="CHEBI:30616"/>
        <dbReference type="ChEBI" id="CHEBI:43474"/>
        <dbReference type="ChEBI" id="CHEBI:90782"/>
        <dbReference type="ChEBI" id="CHEBI:456216"/>
    </reaction>
</comment>
<keyword evidence="4" id="KW-0597">Phosphoprotein</keyword>
<dbReference type="GO" id="GO:0005524">
    <property type="term" value="F:ATP binding"/>
    <property type="evidence" value="ECO:0007669"/>
    <property type="project" value="UniProtKB-KW"/>
</dbReference>
<dbReference type="GO" id="GO:0006874">
    <property type="term" value="P:intracellular calcium ion homeostasis"/>
    <property type="evidence" value="ECO:0007669"/>
    <property type="project" value="TreeGrafter"/>
</dbReference>